<reference evidence="2" key="1">
    <citation type="submission" date="2012-05" db="EMBL/GenBank/DDBJ databases">
        <authorList>
            <person name="Krishnakumar V."/>
            <person name="Cheung F."/>
            <person name="Xiao Y."/>
            <person name="Chan A."/>
            <person name="Moskal W.A."/>
            <person name="Town C.D."/>
        </authorList>
    </citation>
    <scope>NUCLEOTIDE SEQUENCE</scope>
</reference>
<evidence type="ECO:0000256" key="1">
    <source>
        <dbReference type="SAM" id="Phobius"/>
    </source>
</evidence>
<dbReference type="AlphaFoldDB" id="I3SPX4"/>
<keyword evidence="1" id="KW-0812">Transmembrane</keyword>
<proteinExistence type="evidence at transcript level"/>
<keyword evidence="1" id="KW-0472">Membrane</keyword>
<evidence type="ECO:0000313" key="2">
    <source>
        <dbReference type="EMBL" id="AFK42316.1"/>
    </source>
</evidence>
<sequence>MTIFNEIKLFIGTLLFQSFLLPLIFPIGFLGCPFLGPLFVNYLAFYVT</sequence>
<name>I3SPX4_LOTJA</name>
<organism evidence="2">
    <name type="scientific">Lotus japonicus</name>
    <name type="common">Lotus corniculatus var. japonicus</name>
    <dbReference type="NCBI Taxonomy" id="34305"/>
    <lineage>
        <taxon>Eukaryota</taxon>
        <taxon>Viridiplantae</taxon>
        <taxon>Streptophyta</taxon>
        <taxon>Embryophyta</taxon>
        <taxon>Tracheophyta</taxon>
        <taxon>Spermatophyta</taxon>
        <taxon>Magnoliopsida</taxon>
        <taxon>eudicotyledons</taxon>
        <taxon>Gunneridae</taxon>
        <taxon>Pentapetalae</taxon>
        <taxon>rosids</taxon>
        <taxon>fabids</taxon>
        <taxon>Fabales</taxon>
        <taxon>Fabaceae</taxon>
        <taxon>Papilionoideae</taxon>
        <taxon>50 kb inversion clade</taxon>
        <taxon>NPAAA clade</taxon>
        <taxon>Hologalegina</taxon>
        <taxon>robinioid clade</taxon>
        <taxon>Loteae</taxon>
        <taxon>Lotus</taxon>
    </lineage>
</organism>
<protein>
    <submittedName>
        <fullName evidence="2">Uncharacterized protein</fullName>
    </submittedName>
</protein>
<dbReference type="EMBL" id="BT142522">
    <property type="protein sequence ID" value="AFK42316.1"/>
    <property type="molecule type" value="mRNA"/>
</dbReference>
<feature type="transmembrane region" description="Helical" evidence="1">
    <location>
        <begin position="20"/>
        <end position="45"/>
    </location>
</feature>
<accession>I3SPX4</accession>
<keyword evidence="1" id="KW-1133">Transmembrane helix</keyword>